<comment type="caution">
    <text evidence="2">The sequence shown here is derived from an EMBL/GenBank/DDBJ whole genome shotgun (WGS) entry which is preliminary data.</text>
</comment>
<proteinExistence type="predicted"/>
<dbReference type="EMBL" id="JAVHJS010000014">
    <property type="protein sequence ID" value="KAK2836165.1"/>
    <property type="molecule type" value="Genomic_DNA"/>
</dbReference>
<gene>
    <name evidence="2" type="ORF">Q7C36_014034</name>
</gene>
<evidence type="ECO:0000256" key="1">
    <source>
        <dbReference type="SAM" id="MobiDB-lite"/>
    </source>
</evidence>
<sequence length="191" mass="21137">MNPEKDTQRISNGWATRRTHEAQFNTTSRQHKSDGQKELPLKCVPLSQRAKVAVAWRQEFFPLSISQVMSSVSPLSSCVSIKTVMDPPLILTEGDSSSGHSVKQVKRPDSSLPSCVSMKSDQSMDHPLVFKDAEPSPGHSVLQMGGNRKDEKIVTDPGCETSYAGTDVQEKCKLNLIKKFQHMSEPPEKLS</sequence>
<name>A0AA88MED7_TACVA</name>
<accession>A0AA88MED7</accession>
<keyword evidence="3" id="KW-1185">Reference proteome</keyword>
<reference evidence="2" key="1">
    <citation type="submission" date="2023-08" db="EMBL/GenBank/DDBJ databases">
        <title>Pelteobagrus vachellii genome.</title>
        <authorList>
            <person name="Liu H."/>
        </authorList>
    </citation>
    <scope>NUCLEOTIDE SEQUENCE</scope>
    <source>
        <strain evidence="2">PRFRI_2022a</strain>
        <tissue evidence="2">Muscle</tissue>
    </source>
</reference>
<feature type="region of interest" description="Disordered" evidence="1">
    <location>
        <begin position="1"/>
        <end position="39"/>
    </location>
</feature>
<dbReference type="AlphaFoldDB" id="A0AA88MED7"/>
<dbReference type="Proteomes" id="UP001187315">
    <property type="component" value="Unassembled WGS sequence"/>
</dbReference>
<organism evidence="2 3">
    <name type="scientific">Tachysurus vachellii</name>
    <name type="common">Darkbarbel catfish</name>
    <name type="synonym">Pelteobagrus vachellii</name>
    <dbReference type="NCBI Taxonomy" id="175792"/>
    <lineage>
        <taxon>Eukaryota</taxon>
        <taxon>Metazoa</taxon>
        <taxon>Chordata</taxon>
        <taxon>Craniata</taxon>
        <taxon>Vertebrata</taxon>
        <taxon>Euteleostomi</taxon>
        <taxon>Actinopterygii</taxon>
        <taxon>Neopterygii</taxon>
        <taxon>Teleostei</taxon>
        <taxon>Ostariophysi</taxon>
        <taxon>Siluriformes</taxon>
        <taxon>Bagridae</taxon>
        <taxon>Tachysurus</taxon>
    </lineage>
</organism>
<evidence type="ECO:0000313" key="2">
    <source>
        <dbReference type="EMBL" id="KAK2836165.1"/>
    </source>
</evidence>
<feature type="region of interest" description="Disordered" evidence="1">
    <location>
        <begin position="92"/>
        <end position="118"/>
    </location>
</feature>
<protein>
    <submittedName>
        <fullName evidence="2">Uncharacterized protein</fullName>
    </submittedName>
</protein>
<evidence type="ECO:0000313" key="3">
    <source>
        <dbReference type="Proteomes" id="UP001187315"/>
    </source>
</evidence>